<keyword evidence="4 10" id="KW-0808">Transferase</keyword>
<dbReference type="STRING" id="43775.SAMN04489760_12227"/>
<evidence type="ECO:0000256" key="11">
    <source>
        <dbReference type="RuleBase" id="RU003783"/>
    </source>
</evidence>
<feature type="site" description="Interaction with substrate tRNA" evidence="10">
    <location>
        <position position="136"/>
    </location>
</feature>
<dbReference type="HAMAP" id="MF_00185">
    <property type="entry name" value="IPP_trans"/>
    <property type="match status" value="1"/>
</dbReference>
<evidence type="ECO:0000313" key="14">
    <source>
        <dbReference type="EMBL" id="SEM56093.1"/>
    </source>
</evidence>
<dbReference type="GO" id="GO:0005524">
    <property type="term" value="F:ATP binding"/>
    <property type="evidence" value="ECO:0007669"/>
    <property type="project" value="UniProtKB-UniRule"/>
</dbReference>
<keyword evidence="8 10" id="KW-0460">Magnesium</keyword>
<dbReference type="Pfam" id="PF01715">
    <property type="entry name" value="IPPT"/>
    <property type="match status" value="1"/>
</dbReference>
<evidence type="ECO:0000256" key="12">
    <source>
        <dbReference type="RuleBase" id="RU003784"/>
    </source>
</evidence>
<dbReference type="PANTHER" id="PTHR11088">
    <property type="entry name" value="TRNA DIMETHYLALLYLTRANSFERASE"/>
    <property type="match status" value="1"/>
</dbReference>
<feature type="binding site" evidence="10">
    <location>
        <begin position="23"/>
        <end position="30"/>
    </location>
    <ligand>
        <name>ATP</name>
        <dbReference type="ChEBI" id="CHEBI:30616"/>
    </ligand>
</feature>
<evidence type="ECO:0000256" key="6">
    <source>
        <dbReference type="ARBA" id="ARBA00022741"/>
    </source>
</evidence>
<gene>
    <name evidence="10" type="primary">miaA</name>
    <name evidence="14" type="ORF">SAMN04489760_12227</name>
</gene>
<keyword evidence="6 10" id="KW-0547">Nucleotide-binding</keyword>
<dbReference type="AlphaFoldDB" id="A0A1H7ZCW1"/>
<keyword evidence="7 10" id="KW-0067">ATP-binding</keyword>
<evidence type="ECO:0000256" key="10">
    <source>
        <dbReference type="HAMAP-Rule" id="MF_00185"/>
    </source>
</evidence>
<comment type="function">
    <text evidence="2 10 12">Catalyzes the transfer of a dimethylallyl group onto the adenine at position 37 in tRNAs that read codons beginning with uridine, leading to the formation of N6-(dimethylallyl)adenosine (i(6)A).</text>
</comment>
<evidence type="ECO:0000256" key="2">
    <source>
        <dbReference type="ARBA" id="ARBA00003213"/>
    </source>
</evidence>
<accession>A0A1H7ZCW1</accession>
<dbReference type="EMBL" id="FOBS01000022">
    <property type="protein sequence ID" value="SEM56093.1"/>
    <property type="molecule type" value="Genomic_DNA"/>
</dbReference>
<reference evidence="14 15" key="1">
    <citation type="submission" date="2016-10" db="EMBL/GenBank/DDBJ databases">
        <authorList>
            <person name="de Groot N.N."/>
        </authorList>
    </citation>
    <scope>NUCLEOTIDE SEQUENCE [LARGE SCALE GENOMIC DNA]</scope>
    <source>
        <strain evidence="14 15">DSM 8423</strain>
    </source>
</reference>
<comment type="caution">
    <text evidence="10">Lacks conserved residue(s) required for the propagation of feature annotation.</text>
</comment>
<dbReference type="InterPro" id="IPR018022">
    <property type="entry name" value="IPT"/>
</dbReference>
<dbReference type="NCBIfam" id="TIGR00174">
    <property type="entry name" value="miaA"/>
    <property type="match status" value="1"/>
</dbReference>
<organism evidence="14 15">
    <name type="scientific">Syntrophus gentianae</name>
    <dbReference type="NCBI Taxonomy" id="43775"/>
    <lineage>
        <taxon>Bacteria</taxon>
        <taxon>Pseudomonadati</taxon>
        <taxon>Thermodesulfobacteriota</taxon>
        <taxon>Syntrophia</taxon>
        <taxon>Syntrophales</taxon>
        <taxon>Syntrophaceae</taxon>
        <taxon>Syntrophus</taxon>
    </lineage>
</organism>
<dbReference type="PANTHER" id="PTHR11088:SF60">
    <property type="entry name" value="TRNA DIMETHYLALLYLTRANSFERASE"/>
    <property type="match status" value="1"/>
</dbReference>
<feature type="region of interest" description="Interaction with substrate tRNA" evidence="10">
    <location>
        <begin position="48"/>
        <end position="51"/>
    </location>
</feature>
<evidence type="ECO:0000256" key="13">
    <source>
        <dbReference type="RuleBase" id="RU003785"/>
    </source>
</evidence>
<comment type="catalytic activity">
    <reaction evidence="9 10 11">
        <text>adenosine(37) in tRNA + dimethylallyl diphosphate = N(6)-dimethylallyladenosine(37) in tRNA + diphosphate</text>
        <dbReference type="Rhea" id="RHEA:26482"/>
        <dbReference type="Rhea" id="RHEA-COMP:10162"/>
        <dbReference type="Rhea" id="RHEA-COMP:10375"/>
        <dbReference type="ChEBI" id="CHEBI:33019"/>
        <dbReference type="ChEBI" id="CHEBI:57623"/>
        <dbReference type="ChEBI" id="CHEBI:74411"/>
        <dbReference type="ChEBI" id="CHEBI:74415"/>
        <dbReference type="EC" id="2.5.1.75"/>
    </reaction>
</comment>
<dbReference type="GO" id="GO:0006400">
    <property type="term" value="P:tRNA modification"/>
    <property type="evidence" value="ECO:0007669"/>
    <property type="project" value="TreeGrafter"/>
</dbReference>
<feature type="binding site" evidence="10">
    <location>
        <begin position="25"/>
        <end position="30"/>
    </location>
    <ligand>
        <name>substrate</name>
    </ligand>
</feature>
<evidence type="ECO:0000256" key="7">
    <source>
        <dbReference type="ARBA" id="ARBA00022840"/>
    </source>
</evidence>
<feature type="site" description="Interaction with substrate tRNA" evidence="10">
    <location>
        <position position="114"/>
    </location>
</feature>
<dbReference type="GO" id="GO:0052381">
    <property type="term" value="F:tRNA dimethylallyltransferase activity"/>
    <property type="evidence" value="ECO:0007669"/>
    <property type="project" value="UniProtKB-UniRule"/>
</dbReference>
<proteinExistence type="inferred from homology"/>
<comment type="similarity">
    <text evidence="3 10 13">Belongs to the IPP transferase family.</text>
</comment>
<evidence type="ECO:0000256" key="8">
    <source>
        <dbReference type="ARBA" id="ARBA00022842"/>
    </source>
</evidence>
<dbReference type="SUPFAM" id="SSF52540">
    <property type="entry name" value="P-loop containing nucleoside triphosphate hydrolases"/>
    <property type="match status" value="2"/>
</dbReference>
<evidence type="ECO:0000256" key="5">
    <source>
        <dbReference type="ARBA" id="ARBA00022694"/>
    </source>
</evidence>
<dbReference type="EC" id="2.5.1.75" evidence="10"/>
<protein>
    <recommendedName>
        <fullName evidence="10">tRNA dimethylallyltransferase</fullName>
        <ecNumber evidence="10">2.5.1.75</ecNumber>
    </recommendedName>
    <alternativeName>
        <fullName evidence="10">Dimethylallyl diphosphate:tRNA dimethylallyltransferase</fullName>
        <shortName evidence="10">DMAPP:tRNA dimethylallyltransferase</shortName>
        <shortName evidence="10">DMATase</shortName>
    </alternativeName>
    <alternativeName>
        <fullName evidence="10">Isopentenyl-diphosphate:tRNA isopentenyltransferase</fullName>
        <shortName evidence="10">IPP transferase</shortName>
        <shortName evidence="10">IPPT</shortName>
        <shortName evidence="10">IPTase</shortName>
    </alternativeName>
</protein>
<dbReference type="InterPro" id="IPR027417">
    <property type="entry name" value="P-loop_NTPase"/>
</dbReference>
<dbReference type="Gene3D" id="1.10.20.140">
    <property type="match status" value="1"/>
</dbReference>
<evidence type="ECO:0000256" key="9">
    <source>
        <dbReference type="ARBA" id="ARBA00049563"/>
    </source>
</evidence>
<dbReference type="Gene3D" id="3.40.50.300">
    <property type="entry name" value="P-loop containing nucleotide triphosphate hydrolases"/>
    <property type="match status" value="1"/>
</dbReference>
<keyword evidence="5 10" id="KW-0819">tRNA processing</keyword>
<keyword evidence="15" id="KW-1185">Reference proteome</keyword>
<comment type="subunit">
    <text evidence="10">Monomer.</text>
</comment>
<evidence type="ECO:0000256" key="3">
    <source>
        <dbReference type="ARBA" id="ARBA00005842"/>
    </source>
</evidence>
<evidence type="ECO:0000256" key="4">
    <source>
        <dbReference type="ARBA" id="ARBA00022679"/>
    </source>
</evidence>
<dbReference type="InterPro" id="IPR039657">
    <property type="entry name" value="Dimethylallyltransferase"/>
</dbReference>
<sequence length="321" mass="35509">MHGSGQDKMIRETEKPCLLVVMGPTAVGKTGTAIALAKLCDGEIVSADSMQVYRHMDIGTAKPTPAEQGLVPHHLIDIVNPDEAFSAASYMERARAAIADLHRQGKGIVVAGGTGLYIRALLGGLFDGPGADEVLRRFYAAILEREGKPGLYEILKSKDSRAAATIHPNDAARMVRALEVLELTGVSIVDQQQDHGFAQRPYKVLKIGLRVERPLLYERIEARTDQMMAQGFLEEVQRLLEMGFSEDLKPMQALGYRQLVRVLKGTLELEEAVRSIKRETRHYAKRQLTWFGADPEISWFDAGDREGIVRSAGRFLGEKSL</sequence>
<dbReference type="Proteomes" id="UP000198744">
    <property type="component" value="Unassembled WGS sequence"/>
</dbReference>
<evidence type="ECO:0000256" key="1">
    <source>
        <dbReference type="ARBA" id="ARBA00001946"/>
    </source>
</evidence>
<evidence type="ECO:0000313" key="15">
    <source>
        <dbReference type="Proteomes" id="UP000198744"/>
    </source>
</evidence>
<name>A0A1H7ZCW1_9BACT</name>
<comment type="cofactor">
    <cofactor evidence="1 10">
        <name>Mg(2+)</name>
        <dbReference type="ChEBI" id="CHEBI:18420"/>
    </cofactor>
</comment>